<comment type="caution">
    <text evidence="1">The sequence shown here is derived from an EMBL/GenBank/DDBJ whole genome shotgun (WGS) entry which is preliminary data.</text>
</comment>
<keyword evidence="3" id="KW-1185">Reference proteome</keyword>
<evidence type="ECO:0000313" key="1">
    <source>
        <dbReference type="EMBL" id="CAI9939912.1"/>
    </source>
</evidence>
<dbReference type="AlphaFoldDB" id="A0AA86U6P8"/>
<organism evidence="1">
    <name type="scientific">Hexamita inflata</name>
    <dbReference type="NCBI Taxonomy" id="28002"/>
    <lineage>
        <taxon>Eukaryota</taxon>
        <taxon>Metamonada</taxon>
        <taxon>Diplomonadida</taxon>
        <taxon>Hexamitidae</taxon>
        <taxon>Hexamitinae</taxon>
        <taxon>Hexamita</taxon>
    </lineage>
</organism>
<name>A0AA86U6P8_9EUKA</name>
<dbReference type="EMBL" id="CAXDID020000184">
    <property type="protein sequence ID" value="CAL6050287.1"/>
    <property type="molecule type" value="Genomic_DNA"/>
</dbReference>
<evidence type="ECO:0000313" key="2">
    <source>
        <dbReference type="EMBL" id="CAL6050287.1"/>
    </source>
</evidence>
<gene>
    <name evidence="1" type="ORF">HINF_LOCUS27557</name>
    <name evidence="2" type="ORF">HINF_LOCUS43814</name>
</gene>
<accession>A0AA86U6P8</accession>
<reference evidence="2 3" key="2">
    <citation type="submission" date="2024-07" db="EMBL/GenBank/DDBJ databases">
        <authorList>
            <person name="Akdeniz Z."/>
        </authorList>
    </citation>
    <scope>NUCLEOTIDE SEQUENCE [LARGE SCALE GENOMIC DNA]</scope>
</reference>
<dbReference type="Proteomes" id="UP001642409">
    <property type="component" value="Unassembled WGS sequence"/>
</dbReference>
<evidence type="ECO:0000313" key="3">
    <source>
        <dbReference type="Proteomes" id="UP001642409"/>
    </source>
</evidence>
<sequence length="152" mass="18061">MSFIYRKYQELQIKIITSQLEHYDQRSAKSERKTLIPFMFDSEVPLHTTQLSQKIRLYQRSLFALKKREVNNVVVDISYFKKQKYFTSNLPFQSFTLQLFSIQRVSKIESVVGLLQFQNEQVSNFDFQILLQMKKLSLKSNGGTIAYHTQIY</sequence>
<reference evidence="1" key="1">
    <citation type="submission" date="2023-06" db="EMBL/GenBank/DDBJ databases">
        <authorList>
            <person name="Kurt Z."/>
        </authorList>
    </citation>
    <scope>NUCLEOTIDE SEQUENCE</scope>
</reference>
<dbReference type="EMBL" id="CATOUU010000669">
    <property type="protein sequence ID" value="CAI9939912.1"/>
    <property type="molecule type" value="Genomic_DNA"/>
</dbReference>
<proteinExistence type="predicted"/>
<protein>
    <submittedName>
        <fullName evidence="2">Hypothetical_protein</fullName>
    </submittedName>
</protein>